<keyword evidence="1" id="KW-0472">Membrane</keyword>
<dbReference type="RefSeq" id="WP_144239682.1">
    <property type="nucleotide sequence ID" value="NZ_CP007536.1"/>
</dbReference>
<keyword evidence="1" id="KW-1133">Transmembrane helix</keyword>
<proteinExistence type="predicted"/>
<protein>
    <submittedName>
        <fullName evidence="2">Uncharacterized protein</fullName>
    </submittedName>
</protein>
<dbReference type="Proteomes" id="UP000027093">
    <property type="component" value="Chromosome"/>
</dbReference>
<dbReference type="KEGG" id="nvn:NVIE_023290"/>
<accession>A0A060HU05</accession>
<evidence type="ECO:0000313" key="2">
    <source>
        <dbReference type="EMBL" id="AIC16587.1"/>
    </source>
</evidence>
<keyword evidence="1" id="KW-0812">Transmembrane</keyword>
<evidence type="ECO:0000313" key="3">
    <source>
        <dbReference type="Proteomes" id="UP000027093"/>
    </source>
</evidence>
<dbReference type="HOGENOM" id="CLU_1500329_0_0_2"/>
<organism evidence="2 3">
    <name type="scientific">Nitrososphaera viennensis EN76</name>
    <dbReference type="NCBI Taxonomy" id="926571"/>
    <lineage>
        <taxon>Archaea</taxon>
        <taxon>Nitrososphaerota</taxon>
        <taxon>Nitrososphaeria</taxon>
        <taxon>Nitrososphaerales</taxon>
        <taxon>Nitrososphaeraceae</taxon>
        <taxon>Nitrososphaera</taxon>
    </lineage>
</organism>
<name>A0A060HU05_9ARCH</name>
<sequence>MSEDKDDDTDINQQKIHPTFGKLVIVTIVALTLSIATIGASIMQANAAVTAAKDSLVKIPPRICTTTLTISSPANGANFFENERGPGNDGFMTIKFSGSLSNPCRVVFANLNWYLDGKSLGAGGVVYKTLFAGCESYTPHTATLVATFQSPPAKAQSDATFQVASSMSKSVSFTTGAVC</sequence>
<reference evidence="2 3" key="1">
    <citation type="journal article" date="2014" name="Int. J. Syst. Evol. Microbiol.">
        <title>Nitrososphaera viennensis gen. nov., sp. nov., an aerobic and mesophilic, ammonia-oxidizing archaeon from soil and a member of the archaeal phylum Thaumarchaeota.</title>
        <authorList>
            <person name="Stieglmeier M."/>
            <person name="Klingl A."/>
            <person name="Alves R.J."/>
            <person name="Rittmann S.K."/>
            <person name="Melcher M."/>
            <person name="Leisch N."/>
            <person name="Schleper C."/>
        </authorList>
    </citation>
    <scope>NUCLEOTIDE SEQUENCE [LARGE SCALE GENOMIC DNA]</scope>
    <source>
        <strain evidence="2">EN76</strain>
    </source>
</reference>
<dbReference type="AlphaFoldDB" id="A0A060HU05"/>
<dbReference type="EMBL" id="CP007536">
    <property type="protein sequence ID" value="AIC16587.1"/>
    <property type="molecule type" value="Genomic_DNA"/>
</dbReference>
<dbReference type="GeneID" id="74947566"/>
<evidence type="ECO:0000256" key="1">
    <source>
        <dbReference type="SAM" id="Phobius"/>
    </source>
</evidence>
<keyword evidence="3" id="KW-1185">Reference proteome</keyword>
<gene>
    <name evidence="2" type="ORF">NVIE_023290</name>
</gene>
<feature type="transmembrane region" description="Helical" evidence="1">
    <location>
        <begin position="20"/>
        <end position="43"/>
    </location>
</feature>